<dbReference type="InterPro" id="IPR037401">
    <property type="entry name" value="SnoaL-like"/>
</dbReference>
<accession>A0ABM9AIV6</accession>
<dbReference type="SUPFAM" id="SSF54427">
    <property type="entry name" value="NTF2-like"/>
    <property type="match status" value="1"/>
</dbReference>
<evidence type="ECO:0000313" key="3">
    <source>
        <dbReference type="Proteomes" id="UP000838100"/>
    </source>
</evidence>
<proteinExistence type="predicted"/>
<sequence>MAVYTAEQKLSVINGSPAAVAAHNKRAWLALFAEYNVVEDPVGSCPHVSGIFDHRSGRRGNNALSRFYDSFIAPNIITFDVQHDIVNGNTVVRDLNIEIAMSKRVVVTVPMHLRYRLSEEQGALKISHLAAYWELLPMVKQAFGFGVDSLLTLSNMGLRLLRNMGLSGLWGFVGGLRGVGHNGKVLVQEMFSALNNHDANHLQLLIDRDVGRPCLAGPDGVAISSSHFVLQHPGTFSVGKVISSGYSCSASFNYQDGDRSVAGVMIADCARGSGKITAAHFFVQADQAV</sequence>
<name>A0ABM9AIV6_9GAMM</name>
<dbReference type="Pfam" id="PF12680">
    <property type="entry name" value="SnoaL_2"/>
    <property type="match status" value="1"/>
</dbReference>
<dbReference type="EMBL" id="CAKLPX010000003">
    <property type="protein sequence ID" value="CAH0992706.1"/>
    <property type="molecule type" value="Genomic_DNA"/>
</dbReference>
<feature type="domain" description="SnoaL-like" evidence="1">
    <location>
        <begin position="18"/>
        <end position="116"/>
    </location>
</feature>
<dbReference type="RefSeq" id="WP_237445384.1">
    <property type="nucleotide sequence ID" value="NZ_CAKLPX010000003.1"/>
</dbReference>
<reference evidence="2" key="1">
    <citation type="submission" date="2021-12" db="EMBL/GenBank/DDBJ databases">
        <authorList>
            <person name="Rodrigo-Torres L."/>
            <person name="Arahal R. D."/>
            <person name="Lucena T."/>
        </authorList>
    </citation>
    <scope>NUCLEOTIDE SEQUENCE</scope>
    <source>
        <strain evidence="2">CECT 8267</strain>
    </source>
</reference>
<evidence type="ECO:0000259" key="1">
    <source>
        <dbReference type="Pfam" id="PF12680"/>
    </source>
</evidence>
<comment type="caution">
    <text evidence="2">The sequence shown here is derived from an EMBL/GenBank/DDBJ whole genome shotgun (WGS) entry which is preliminary data.</text>
</comment>
<gene>
    <name evidence="2" type="ORF">SIN8267_02839</name>
</gene>
<evidence type="ECO:0000313" key="2">
    <source>
        <dbReference type="EMBL" id="CAH0992706.1"/>
    </source>
</evidence>
<organism evidence="2 3">
    <name type="scientific">Sinobacterium norvegicum</name>
    <dbReference type="NCBI Taxonomy" id="1641715"/>
    <lineage>
        <taxon>Bacteria</taxon>
        <taxon>Pseudomonadati</taxon>
        <taxon>Pseudomonadota</taxon>
        <taxon>Gammaproteobacteria</taxon>
        <taxon>Cellvibrionales</taxon>
        <taxon>Spongiibacteraceae</taxon>
        <taxon>Sinobacterium</taxon>
    </lineage>
</organism>
<protein>
    <recommendedName>
        <fullName evidence="1">SnoaL-like domain-containing protein</fullName>
    </recommendedName>
</protein>
<dbReference type="InterPro" id="IPR032710">
    <property type="entry name" value="NTF2-like_dom_sf"/>
</dbReference>
<keyword evidence="3" id="KW-1185">Reference proteome</keyword>
<dbReference type="Gene3D" id="3.10.450.50">
    <property type="match status" value="1"/>
</dbReference>
<dbReference type="Proteomes" id="UP000838100">
    <property type="component" value="Unassembled WGS sequence"/>
</dbReference>